<keyword evidence="3" id="KW-1185">Reference proteome</keyword>
<feature type="transmembrane region" description="Helical" evidence="1">
    <location>
        <begin position="211"/>
        <end position="230"/>
    </location>
</feature>
<comment type="caution">
    <text evidence="2">The sequence shown here is derived from an EMBL/GenBank/DDBJ whole genome shotgun (WGS) entry which is preliminary data.</text>
</comment>
<dbReference type="Proteomes" id="UP001148786">
    <property type="component" value="Unassembled WGS sequence"/>
</dbReference>
<keyword evidence="1" id="KW-1133">Transmembrane helix</keyword>
<reference evidence="2" key="1">
    <citation type="submission" date="2022-07" db="EMBL/GenBank/DDBJ databases">
        <title>Genome Sequence of Agrocybe chaxingu.</title>
        <authorList>
            <person name="Buettner E."/>
        </authorList>
    </citation>
    <scope>NUCLEOTIDE SEQUENCE</scope>
    <source>
        <strain evidence="2">MP-N11</strain>
    </source>
</reference>
<evidence type="ECO:0000313" key="2">
    <source>
        <dbReference type="EMBL" id="KAJ3496381.1"/>
    </source>
</evidence>
<evidence type="ECO:0000256" key="1">
    <source>
        <dbReference type="SAM" id="Phobius"/>
    </source>
</evidence>
<sequence length="327" mass="36582">MPVTPALIYQAGSSHLYSTWSFDGFKGKFSWNNTLLVPLVATLISGAILFYQVVVDLWQKSRRNVLEADASKSATASNTNLHADGPINRAKSYAVVHGGSIILSFKVARLLGCTALFVLSLITIVGEAEGHRDVFKGVFNSGNLPEIAMATAYWYATFLSAVSFLPRNSTQTAVHHANFVLFTAFSVYMCRDIWPLATFTERPVDTSEGSILWVKIALLTFTGVLVPLFAPRKYVPVDPEVNPAEVPAPEQTASIFSLFTYIFLDPLIFEAYKVPHLSHTRLPPLCDYDRSIELSKNAFPLLDPFRGAKKRHLFFSLVQVFFWDYWR</sequence>
<keyword evidence="1" id="KW-0812">Transmembrane</keyword>
<protein>
    <submittedName>
        <fullName evidence="2">Uncharacterized protein</fullName>
    </submittedName>
</protein>
<evidence type="ECO:0000313" key="3">
    <source>
        <dbReference type="Proteomes" id="UP001148786"/>
    </source>
</evidence>
<dbReference type="OrthoDB" id="6500128at2759"/>
<name>A0A9W8JYL3_9AGAR</name>
<accession>A0A9W8JYL3</accession>
<proteinExistence type="predicted"/>
<keyword evidence="1" id="KW-0472">Membrane</keyword>
<dbReference type="AlphaFoldDB" id="A0A9W8JYL3"/>
<dbReference type="EMBL" id="JANKHO010001946">
    <property type="protein sequence ID" value="KAJ3496381.1"/>
    <property type="molecule type" value="Genomic_DNA"/>
</dbReference>
<organism evidence="2 3">
    <name type="scientific">Agrocybe chaxingu</name>
    <dbReference type="NCBI Taxonomy" id="84603"/>
    <lineage>
        <taxon>Eukaryota</taxon>
        <taxon>Fungi</taxon>
        <taxon>Dikarya</taxon>
        <taxon>Basidiomycota</taxon>
        <taxon>Agaricomycotina</taxon>
        <taxon>Agaricomycetes</taxon>
        <taxon>Agaricomycetidae</taxon>
        <taxon>Agaricales</taxon>
        <taxon>Agaricineae</taxon>
        <taxon>Strophariaceae</taxon>
        <taxon>Agrocybe</taxon>
    </lineage>
</organism>
<feature type="transmembrane region" description="Helical" evidence="1">
    <location>
        <begin position="35"/>
        <end position="54"/>
    </location>
</feature>
<gene>
    <name evidence="2" type="ORF">NLJ89_g10492</name>
</gene>
<feature type="transmembrane region" description="Helical" evidence="1">
    <location>
        <begin position="107"/>
        <end position="126"/>
    </location>
</feature>
<feature type="transmembrane region" description="Helical" evidence="1">
    <location>
        <begin position="146"/>
        <end position="165"/>
    </location>
</feature>
<feature type="transmembrane region" description="Helical" evidence="1">
    <location>
        <begin position="177"/>
        <end position="199"/>
    </location>
</feature>